<dbReference type="RefSeq" id="WP_065680166.1">
    <property type="nucleotide sequence ID" value="NZ_AP025460.1"/>
</dbReference>
<dbReference type="EMBL" id="FLQP01000071">
    <property type="protein sequence ID" value="SBS67809.1"/>
    <property type="molecule type" value="Genomic_DNA"/>
</dbReference>
<dbReference type="GeneID" id="94231851"/>
<name>A0A1C3J2B7_9VIBR</name>
<gene>
    <name evidence="1" type="ORF">VAT7223_03902</name>
</gene>
<organism evidence="1 2">
    <name type="scientific">Vibrio atlanticus</name>
    <dbReference type="NCBI Taxonomy" id="693153"/>
    <lineage>
        <taxon>Bacteria</taxon>
        <taxon>Pseudomonadati</taxon>
        <taxon>Pseudomonadota</taxon>
        <taxon>Gammaproteobacteria</taxon>
        <taxon>Vibrionales</taxon>
        <taxon>Vibrionaceae</taxon>
        <taxon>Vibrio</taxon>
    </lineage>
</organism>
<evidence type="ECO:0000313" key="1">
    <source>
        <dbReference type="EMBL" id="SBS67809.1"/>
    </source>
</evidence>
<protein>
    <submittedName>
        <fullName evidence="1">Uncharacterized protein</fullName>
    </submittedName>
</protein>
<dbReference type="AlphaFoldDB" id="A0A1C3J2B7"/>
<proteinExistence type="predicted"/>
<evidence type="ECO:0000313" key="2">
    <source>
        <dbReference type="Proteomes" id="UP000092876"/>
    </source>
</evidence>
<accession>A0A1C3J2B7</accession>
<dbReference type="Proteomes" id="UP000092876">
    <property type="component" value="Unassembled WGS sequence"/>
</dbReference>
<sequence>MLDLNKAKLSPSIQQATAANDAAVTVRRIQKNETVQLGLERLDLPVITEKTKLLGQMYATESHHLVMGEDVQKELFNDLKMKTFVPAVNQYGEQFITILNAPSPNGYTCGYYETTQDSIPELQKGYGQLVNDQENKCYRLEMADLPTFTGEFPSLEEALNEQYKNATIQHGNEEVLVRLGKTFTLASKAPEETPPTPTTLSTLDDEVGDDEIDIDLDVDLDSIDPLDALLG</sequence>
<reference evidence="2" key="1">
    <citation type="submission" date="2016-06" db="EMBL/GenBank/DDBJ databases">
        <authorList>
            <person name="Rodrigo-Torres Lidia"/>
            <person name="Arahal R.David."/>
        </authorList>
    </citation>
    <scope>NUCLEOTIDE SEQUENCE [LARGE SCALE GENOMIC DNA]</scope>
    <source>
        <strain evidence="2">CECT 7223</strain>
    </source>
</reference>